<evidence type="ECO:0000256" key="4">
    <source>
        <dbReference type="ARBA" id="ARBA00022722"/>
    </source>
</evidence>
<dbReference type="GO" id="GO:0003723">
    <property type="term" value="F:RNA binding"/>
    <property type="evidence" value="ECO:0007669"/>
    <property type="project" value="UniProtKB-UniRule"/>
</dbReference>
<dbReference type="CDD" id="cd21159">
    <property type="entry name" value="XendoU"/>
    <property type="match status" value="1"/>
</dbReference>
<gene>
    <name evidence="15" type="primary">LOC115880339</name>
</gene>
<keyword evidence="4 11" id="KW-0540">Nuclease</keyword>
<dbReference type="GO" id="GO:0004521">
    <property type="term" value="F:RNA endonuclease activity"/>
    <property type="evidence" value="ECO:0007669"/>
    <property type="project" value="UniProtKB-UniRule"/>
</dbReference>
<name>A0A6J2XRZ9_SITOR</name>
<keyword evidence="8 11" id="KW-0694">RNA-binding</keyword>
<evidence type="ECO:0000256" key="2">
    <source>
        <dbReference type="ARBA" id="ARBA00010168"/>
    </source>
</evidence>
<dbReference type="SUPFAM" id="SSF142877">
    <property type="entry name" value="EndoU-like"/>
    <property type="match status" value="1"/>
</dbReference>
<dbReference type="PROSITE" id="PS51959">
    <property type="entry name" value="ENDOU"/>
    <property type="match status" value="1"/>
</dbReference>
<keyword evidence="12" id="KW-1133">Transmembrane helix</keyword>
<dbReference type="RefSeq" id="XP_030753404.1">
    <property type="nucleotide sequence ID" value="XM_030897544.1"/>
</dbReference>
<evidence type="ECO:0000256" key="6">
    <source>
        <dbReference type="ARBA" id="ARBA00022759"/>
    </source>
</evidence>
<evidence type="ECO:0000259" key="13">
    <source>
        <dbReference type="PROSITE" id="PS51959"/>
    </source>
</evidence>
<dbReference type="OrthoDB" id="430326at2759"/>
<evidence type="ECO:0000256" key="11">
    <source>
        <dbReference type="RuleBase" id="RU367085"/>
    </source>
</evidence>
<evidence type="ECO:0000256" key="8">
    <source>
        <dbReference type="ARBA" id="ARBA00022884"/>
    </source>
</evidence>
<comment type="similarity">
    <text evidence="2 11">Belongs to the ENDOU family.</text>
</comment>
<dbReference type="Pfam" id="PF09412">
    <property type="entry name" value="XendoU"/>
    <property type="match status" value="1"/>
</dbReference>
<evidence type="ECO:0000256" key="1">
    <source>
        <dbReference type="ARBA" id="ARBA00001936"/>
    </source>
</evidence>
<keyword evidence="9 11" id="KW-0464">Manganese</keyword>
<evidence type="ECO:0000313" key="15">
    <source>
        <dbReference type="RefSeq" id="XP_030753404.1"/>
    </source>
</evidence>
<comment type="cofactor">
    <cofactor evidence="1 11">
        <name>Mn(2+)</name>
        <dbReference type="ChEBI" id="CHEBI:29035"/>
    </cofactor>
</comment>
<dbReference type="AlphaFoldDB" id="A0A6J2XRZ9"/>
<keyword evidence="12" id="KW-0812">Transmembrane</keyword>
<keyword evidence="5 11" id="KW-0479">Metal-binding</keyword>
<keyword evidence="14" id="KW-1185">Reference proteome</keyword>
<dbReference type="PANTHER" id="PTHR12439">
    <property type="entry name" value="PLACENTAL PROTEIN 11-RELATED"/>
    <property type="match status" value="1"/>
</dbReference>
<keyword evidence="12" id="KW-0472">Membrane</keyword>
<evidence type="ECO:0000256" key="7">
    <source>
        <dbReference type="ARBA" id="ARBA00022801"/>
    </source>
</evidence>
<organism evidence="14 15">
    <name type="scientific">Sitophilus oryzae</name>
    <name type="common">Rice weevil</name>
    <name type="synonym">Curculio oryzae</name>
    <dbReference type="NCBI Taxonomy" id="7048"/>
    <lineage>
        <taxon>Eukaryota</taxon>
        <taxon>Metazoa</taxon>
        <taxon>Ecdysozoa</taxon>
        <taxon>Arthropoda</taxon>
        <taxon>Hexapoda</taxon>
        <taxon>Insecta</taxon>
        <taxon>Pterygota</taxon>
        <taxon>Neoptera</taxon>
        <taxon>Endopterygota</taxon>
        <taxon>Coleoptera</taxon>
        <taxon>Polyphaga</taxon>
        <taxon>Cucujiformia</taxon>
        <taxon>Curculionidae</taxon>
        <taxon>Dryophthorinae</taxon>
        <taxon>Sitophilus</taxon>
    </lineage>
</organism>
<dbReference type="GO" id="GO:0046872">
    <property type="term" value="F:metal ion binding"/>
    <property type="evidence" value="ECO:0007669"/>
    <property type="project" value="UniProtKB-UniRule"/>
</dbReference>
<comment type="subunit">
    <text evidence="3 11">Monomer.</text>
</comment>
<dbReference type="GO" id="GO:0016829">
    <property type="term" value="F:lyase activity"/>
    <property type="evidence" value="ECO:0007669"/>
    <property type="project" value="UniProtKB-KW"/>
</dbReference>
<feature type="transmembrane region" description="Helical" evidence="12">
    <location>
        <begin position="7"/>
        <end position="25"/>
    </location>
</feature>
<evidence type="ECO:0000256" key="9">
    <source>
        <dbReference type="ARBA" id="ARBA00023211"/>
    </source>
</evidence>
<evidence type="ECO:0000313" key="14">
    <source>
        <dbReference type="Proteomes" id="UP000504635"/>
    </source>
</evidence>
<dbReference type="PANTHER" id="PTHR12439:SF42">
    <property type="entry name" value="ENDORIBONUCLEASE-RELATED"/>
    <property type="match status" value="1"/>
</dbReference>
<evidence type="ECO:0000256" key="12">
    <source>
        <dbReference type="SAM" id="Phobius"/>
    </source>
</evidence>
<feature type="domain" description="EndoU" evidence="13">
    <location>
        <begin position="48"/>
        <end position="312"/>
    </location>
</feature>
<evidence type="ECO:0000256" key="5">
    <source>
        <dbReference type="ARBA" id="ARBA00022723"/>
    </source>
</evidence>
<dbReference type="Proteomes" id="UP000504635">
    <property type="component" value="Unplaced"/>
</dbReference>
<keyword evidence="6 11" id="KW-0255">Endonuclease</keyword>
<accession>A0A6J2XRZ9</accession>
<dbReference type="InterPro" id="IPR037227">
    <property type="entry name" value="EndoU-like"/>
</dbReference>
<sequence>MASRTTSITTFIVVVVALIFVDVFWSNNEDLVGNKQAEDSSSDTSGISDNELREFSEMLIRKDTNNAMKYVTLNLQGKTTSRSTNDEAPEPLLKIDSAAFQIPSVEKLRLLYNNYLLEASENEVYTPQERIEENNLLDAVLATPVMQFARSFLIQKGKIGKDPREFKDLLRLIWFNMYSRGRGRIGSSGFEHVFLAEIKNNQVSGLHNWLYFGEEERQNHANYLGYMRKIDLGENKGAIVKYHFRFNDIDKPVGSMFVGTSPELEMAVYSTCFILRPDKPCPLKMGGNRFVVRTYTYRYRSKNMIGSAFPEI</sequence>
<protein>
    <submittedName>
        <fullName evidence="15">Poly(U)-specific endoribonuclease homolog isoform X2</fullName>
    </submittedName>
</protein>
<dbReference type="InterPro" id="IPR039787">
    <property type="entry name" value="ENDOU"/>
</dbReference>
<dbReference type="GO" id="GO:0016787">
    <property type="term" value="F:hydrolase activity"/>
    <property type="evidence" value="ECO:0007669"/>
    <property type="project" value="UniProtKB-KW"/>
</dbReference>
<evidence type="ECO:0000256" key="3">
    <source>
        <dbReference type="ARBA" id="ARBA00011245"/>
    </source>
</evidence>
<keyword evidence="10" id="KW-0456">Lyase</keyword>
<reference evidence="15" key="1">
    <citation type="submission" date="2025-08" db="UniProtKB">
        <authorList>
            <consortium name="RefSeq"/>
        </authorList>
    </citation>
    <scope>IDENTIFICATION</scope>
    <source>
        <tissue evidence="15">Gonads</tissue>
    </source>
</reference>
<dbReference type="GeneID" id="115880339"/>
<evidence type="ECO:0000256" key="10">
    <source>
        <dbReference type="ARBA" id="ARBA00023239"/>
    </source>
</evidence>
<keyword evidence="7 11" id="KW-0378">Hydrolase</keyword>
<dbReference type="InterPro" id="IPR018998">
    <property type="entry name" value="EndoU_C"/>
</dbReference>
<proteinExistence type="inferred from homology"/>